<dbReference type="AlphaFoldDB" id="A0A1G1W1M5"/>
<proteinExistence type="inferred from homology"/>
<evidence type="ECO:0000313" key="4">
    <source>
        <dbReference type="EMBL" id="OGY21588.1"/>
    </source>
</evidence>
<evidence type="ECO:0000256" key="3">
    <source>
        <dbReference type="HAMAP-Rule" id="MF_00023"/>
    </source>
</evidence>
<comment type="caution">
    <text evidence="4">The sequence shown here is derived from an EMBL/GenBank/DDBJ whole genome shotgun (WGS) entry which is preliminary data.</text>
</comment>
<dbReference type="HAMAP" id="MF_00023">
    <property type="entry name" value="SmpB"/>
    <property type="match status" value="1"/>
</dbReference>
<dbReference type="Gene3D" id="2.40.280.10">
    <property type="match status" value="1"/>
</dbReference>
<dbReference type="InterPro" id="IPR023620">
    <property type="entry name" value="SmpB"/>
</dbReference>
<dbReference type="GO" id="GO:0005829">
    <property type="term" value="C:cytosol"/>
    <property type="evidence" value="ECO:0007669"/>
    <property type="project" value="TreeGrafter"/>
</dbReference>
<organism evidence="4 5">
    <name type="scientific">Candidatus Woykebacteria bacterium GWA1_44_8</name>
    <dbReference type="NCBI Taxonomy" id="1802591"/>
    <lineage>
        <taxon>Bacteria</taxon>
        <taxon>Candidatus Woykeibacteriota</taxon>
    </lineage>
</organism>
<dbReference type="NCBIfam" id="TIGR00086">
    <property type="entry name" value="smpB"/>
    <property type="match status" value="1"/>
</dbReference>
<dbReference type="PROSITE" id="PS01317">
    <property type="entry name" value="SSRP"/>
    <property type="match status" value="1"/>
</dbReference>
<dbReference type="InterPro" id="IPR020081">
    <property type="entry name" value="SsrA-bd_prot_CS"/>
</dbReference>
<name>A0A1G1W1M5_9BACT</name>
<dbReference type="PANTHER" id="PTHR30308">
    <property type="entry name" value="TMRNA-BINDING COMPONENT OF TRANS-TRANSLATION TAGGING COMPLEX"/>
    <property type="match status" value="1"/>
</dbReference>
<keyword evidence="2 3" id="KW-0694">RNA-binding</keyword>
<dbReference type="SUPFAM" id="SSF74982">
    <property type="entry name" value="Small protein B (SmpB)"/>
    <property type="match status" value="1"/>
</dbReference>
<dbReference type="STRING" id="1802591.A2113_00345"/>
<dbReference type="GO" id="GO:0070930">
    <property type="term" value="P:trans-translation-dependent protein tagging"/>
    <property type="evidence" value="ECO:0007669"/>
    <property type="project" value="TreeGrafter"/>
</dbReference>
<evidence type="ECO:0000313" key="5">
    <source>
        <dbReference type="Proteomes" id="UP000176299"/>
    </source>
</evidence>
<evidence type="ECO:0000256" key="2">
    <source>
        <dbReference type="ARBA" id="ARBA00022884"/>
    </source>
</evidence>
<dbReference type="Pfam" id="PF01668">
    <property type="entry name" value="SmpB"/>
    <property type="match status" value="1"/>
</dbReference>
<dbReference type="PANTHER" id="PTHR30308:SF2">
    <property type="entry name" value="SSRA-BINDING PROTEIN"/>
    <property type="match status" value="1"/>
</dbReference>
<dbReference type="GO" id="GO:0070929">
    <property type="term" value="P:trans-translation"/>
    <property type="evidence" value="ECO:0007669"/>
    <property type="project" value="UniProtKB-UniRule"/>
</dbReference>
<dbReference type="EMBL" id="MHCN01000012">
    <property type="protein sequence ID" value="OGY21588.1"/>
    <property type="molecule type" value="Genomic_DNA"/>
</dbReference>
<dbReference type="GO" id="GO:0003723">
    <property type="term" value="F:RNA binding"/>
    <property type="evidence" value="ECO:0007669"/>
    <property type="project" value="UniProtKB-UniRule"/>
</dbReference>
<dbReference type="NCBIfam" id="NF003843">
    <property type="entry name" value="PRK05422.1"/>
    <property type="match status" value="1"/>
</dbReference>
<dbReference type="Proteomes" id="UP000176299">
    <property type="component" value="Unassembled WGS sequence"/>
</dbReference>
<sequence length="148" mass="17037">MLLIKNKKAHYDYQIDKTWTAGMLLEGREVKSLRLKHASLTGSFVKVVGGELFLLNAQINPYQFAQNDDYDPKRTRKLLLKKNEIAPLAQATAQKGRAIVPLEIELVGNLIKLKIGLGRGKKVYEKREIIKKRDLDREMRRDSKFSRS</sequence>
<gene>
    <name evidence="3" type="primary">smpB</name>
    <name evidence="4" type="ORF">A2113_00345</name>
</gene>
<comment type="similarity">
    <text evidence="3">Belongs to the SmpB family.</text>
</comment>
<comment type="subcellular location">
    <subcellularLocation>
        <location evidence="3">Cytoplasm</location>
    </subcellularLocation>
    <text evidence="3">The tmRNA-SmpB complex associates with stalled 70S ribosomes.</text>
</comment>
<evidence type="ECO:0000256" key="1">
    <source>
        <dbReference type="ARBA" id="ARBA00022490"/>
    </source>
</evidence>
<accession>A0A1G1W1M5</accession>
<comment type="function">
    <text evidence="3">Required for rescue of stalled ribosomes mediated by trans-translation. Binds to transfer-messenger RNA (tmRNA), required for stable association of tmRNA with ribosomes. tmRNA and SmpB together mimic tRNA shape, replacing the anticodon stem-loop with SmpB. tmRNA is encoded by the ssrA gene; the 2 termini fold to resemble tRNA(Ala) and it encodes a 'tag peptide', a short internal open reading frame. During trans-translation Ala-aminoacylated tmRNA acts like a tRNA, entering the A-site of stalled ribosomes, displacing the stalled mRNA. The ribosome then switches to translate the ORF on the tmRNA; the nascent peptide is terminated with the 'tag peptide' encoded by the tmRNA and targeted for degradation. The ribosome is freed to recommence translation, which seems to be the essential function of trans-translation.</text>
</comment>
<protein>
    <recommendedName>
        <fullName evidence="3">SsrA-binding protein</fullName>
    </recommendedName>
    <alternativeName>
        <fullName evidence="3">Small protein B</fullName>
    </alternativeName>
</protein>
<reference evidence="4 5" key="1">
    <citation type="journal article" date="2016" name="Nat. Commun.">
        <title>Thousands of microbial genomes shed light on interconnected biogeochemical processes in an aquifer system.</title>
        <authorList>
            <person name="Anantharaman K."/>
            <person name="Brown C.T."/>
            <person name="Hug L.A."/>
            <person name="Sharon I."/>
            <person name="Castelle C.J."/>
            <person name="Probst A.J."/>
            <person name="Thomas B.C."/>
            <person name="Singh A."/>
            <person name="Wilkins M.J."/>
            <person name="Karaoz U."/>
            <person name="Brodie E.L."/>
            <person name="Williams K.H."/>
            <person name="Hubbard S.S."/>
            <person name="Banfield J.F."/>
        </authorList>
    </citation>
    <scope>NUCLEOTIDE SEQUENCE [LARGE SCALE GENOMIC DNA]</scope>
</reference>
<keyword evidence="1 3" id="KW-0963">Cytoplasm</keyword>
<dbReference type="InterPro" id="IPR000037">
    <property type="entry name" value="SsrA-bd_prot"/>
</dbReference>
<dbReference type="CDD" id="cd09294">
    <property type="entry name" value="SmpB"/>
    <property type="match status" value="1"/>
</dbReference>